<reference evidence="5" key="1">
    <citation type="submission" date="2024-06" db="EMBL/GenBank/DDBJ databases">
        <authorList>
            <person name="Fan A."/>
            <person name="Zhang F.Y."/>
            <person name="Zhang L."/>
        </authorList>
    </citation>
    <scope>NUCLEOTIDE SEQUENCE</scope>
    <source>
        <strain evidence="5">Y61</strain>
    </source>
</reference>
<dbReference type="PANTHER" id="PTHR43278">
    <property type="entry name" value="NAD(P)H-DEPENDENT FMN-CONTAINING OXIDOREDUCTASE YWQN-RELATED"/>
    <property type="match status" value="1"/>
</dbReference>
<dbReference type="InterPro" id="IPR029039">
    <property type="entry name" value="Flavoprotein-like_sf"/>
</dbReference>
<accession>A0AAU8IG93</accession>
<keyword evidence="3" id="KW-0472">Membrane</keyword>
<evidence type="ECO:0000259" key="4">
    <source>
        <dbReference type="Pfam" id="PF03358"/>
    </source>
</evidence>
<name>A0AAU8IG93_9BACL</name>
<evidence type="ECO:0000313" key="5">
    <source>
        <dbReference type="EMBL" id="XCJ17382.1"/>
    </source>
</evidence>
<protein>
    <submittedName>
        <fullName evidence="5">NAD(P)H-dependent oxidoreductase</fullName>
    </submittedName>
</protein>
<evidence type="ECO:0000256" key="2">
    <source>
        <dbReference type="ARBA" id="ARBA00022643"/>
    </source>
</evidence>
<keyword evidence="3" id="KW-0812">Transmembrane</keyword>
<dbReference type="InterPro" id="IPR005025">
    <property type="entry name" value="FMN_Rdtase-like_dom"/>
</dbReference>
<feature type="domain" description="NADPH-dependent FMN reductase-like" evidence="4">
    <location>
        <begin position="3"/>
        <end position="94"/>
    </location>
</feature>
<feature type="transmembrane region" description="Helical" evidence="3">
    <location>
        <begin position="229"/>
        <end position="251"/>
    </location>
</feature>
<evidence type="ECO:0000256" key="1">
    <source>
        <dbReference type="ARBA" id="ARBA00022630"/>
    </source>
</evidence>
<gene>
    <name evidence="5" type="ORF">ABNN70_02315</name>
</gene>
<dbReference type="InterPro" id="IPR051796">
    <property type="entry name" value="ISF_SsuE-like"/>
</dbReference>
<dbReference type="Pfam" id="PF03358">
    <property type="entry name" value="FMN_red"/>
    <property type="match status" value="1"/>
</dbReference>
<organism evidence="5">
    <name type="scientific">Sporolactobacillus sp. Y61</name>
    <dbReference type="NCBI Taxonomy" id="3160863"/>
    <lineage>
        <taxon>Bacteria</taxon>
        <taxon>Bacillati</taxon>
        <taxon>Bacillota</taxon>
        <taxon>Bacilli</taxon>
        <taxon>Bacillales</taxon>
        <taxon>Sporolactobacillaceae</taxon>
        <taxon>Sporolactobacillus</taxon>
    </lineage>
</organism>
<dbReference type="SUPFAM" id="SSF52218">
    <property type="entry name" value="Flavoproteins"/>
    <property type="match status" value="1"/>
</dbReference>
<sequence length="258" mass="28698">MTHVIGILGAADRHGLTAEMLQAVLDAAGHQGCTVETIFLADEDLRLTDFRKANPAIAQLSHKLHEADCLVLASPTYWGSISGMMKNFLDCMHHELVSFTKKGERRPAGLRGRSYILVTSCFTPTFENCITGATDRTFQAMDVPLAAAGMHRIGEAVCTGTWGMTELPDSKKADCEKLGQRIPEKLKQGGFLLKRYIELFFMLALTVLIVMGIQQGLSALHFLNLSNFWINYAIFVLLAYLLLASILHYVAMRMHKRH</sequence>
<evidence type="ECO:0000256" key="3">
    <source>
        <dbReference type="SAM" id="Phobius"/>
    </source>
</evidence>
<dbReference type="GO" id="GO:0016491">
    <property type="term" value="F:oxidoreductase activity"/>
    <property type="evidence" value="ECO:0007669"/>
    <property type="project" value="InterPro"/>
</dbReference>
<keyword evidence="3" id="KW-1133">Transmembrane helix</keyword>
<keyword evidence="2" id="KW-0288">FMN</keyword>
<dbReference type="EMBL" id="CP159510">
    <property type="protein sequence ID" value="XCJ17382.1"/>
    <property type="molecule type" value="Genomic_DNA"/>
</dbReference>
<dbReference type="AlphaFoldDB" id="A0AAU8IG93"/>
<proteinExistence type="predicted"/>
<dbReference type="RefSeq" id="WP_353948629.1">
    <property type="nucleotide sequence ID" value="NZ_CP159510.1"/>
</dbReference>
<feature type="transmembrane region" description="Helical" evidence="3">
    <location>
        <begin position="196"/>
        <end position="217"/>
    </location>
</feature>
<dbReference type="Gene3D" id="3.40.50.360">
    <property type="match status" value="1"/>
</dbReference>
<dbReference type="PANTHER" id="PTHR43278:SF1">
    <property type="entry name" value="IRON-SULFUR FLAVOPROTEIN MJ1083"/>
    <property type="match status" value="1"/>
</dbReference>
<keyword evidence="1" id="KW-0285">Flavoprotein</keyword>